<keyword evidence="7 11" id="KW-0560">Oxidoreductase</keyword>
<keyword evidence="6 11" id="KW-0862">Zinc</keyword>
<dbReference type="GO" id="GO:0051287">
    <property type="term" value="F:NAD binding"/>
    <property type="evidence" value="ECO:0007669"/>
    <property type="project" value="InterPro"/>
</dbReference>
<dbReference type="InterPro" id="IPR012131">
    <property type="entry name" value="Hstdl_DH"/>
</dbReference>
<feature type="binding site" evidence="11 15">
    <location>
        <position position="285"/>
    </location>
    <ligand>
        <name>substrate</name>
    </ligand>
</feature>
<dbReference type="Proteomes" id="UP000247540">
    <property type="component" value="Unassembled WGS sequence"/>
</dbReference>
<dbReference type="PRINTS" id="PR00083">
    <property type="entry name" value="HOLDHDRGNASE"/>
</dbReference>
<feature type="binding site" evidence="11 16">
    <location>
        <position position="285"/>
    </location>
    <ligand>
        <name>Zn(2+)</name>
        <dbReference type="ChEBI" id="CHEBI:29105"/>
    </ligand>
</feature>
<dbReference type="OrthoDB" id="9805269at2"/>
<dbReference type="SUPFAM" id="SSF53720">
    <property type="entry name" value="ALDH-like"/>
    <property type="match status" value="1"/>
</dbReference>
<evidence type="ECO:0000256" key="2">
    <source>
        <dbReference type="ARBA" id="ARBA00010178"/>
    </source>
</evidence>
<evidence type="ECO:0000256" key="9">
    <source>
        <dbReference type="ARBA" id="ARBA00023102"/>
    </source>
</evidence>
<evidence type="ECO:0000256" key="3">
    <source>
        <dbReference type="ARBA" id="ARBA00012965"/>
    </source>
</evidence>
<feature type="binding site" evidence="11 15">
    <location>
        <position position="263"/>
    </location>
    <ligand>
        <name>substrate</name>
    </ligand>
</feature>
<feature type="binding site" evidence="11 15">
    <location>
        <position position="387"/>
    </location>
    <ligand>
        <name>substrate</name>
    </ligand>
</feature>
<dbReference type="RefSeq" id="WP_110465329.1">
    <property type="nucleotide sequence ID" value="NZ_JAMOFZ010000008.1"/>
</dbReference>
<evidence type="ECO:0000256" key="13">
    <source>
        <dbReference type="PIRSR" id="PIRSR000099-1"/>
    </source>
</evidence>
<dbReference type="InterPro" id="IPR022695">
    <property type="entry name" value="Histidinol_DH_monofunct"/>
</dbReference>
<keyword evidence="4 11" id="KW-0028">Amino-acid biosynthesis</keyword>
<dbReference type="GO" id="GO:0005829">
    <property type="term" value="C:cytosol"/>
    <property type="evidence" value="ECO:0007669"/>
    <property type="project" value="TreeGrafter"/>
</dbReference>
<accession>A0A318SLY2</accession>
<evidence type="ECO:0000313" key="19">
    <source>
        <dbReference type="Proteomes" id="UP000247540"/>
    </source>
</evidence>
<evidence type="ECO:0000256" key="14">
    <source>
        <dbReference type="PIRSR" id="PIRSR000099-2"/>
    </source>
</evidence>
<dbReference type="PANTHER" id="PTHR21256">
    <property type="entry name" value="HISTIDINOL DEHYDROGENASE HDH"/>
    <property type="match status" value="1"/>
</dbReference>
<dbReference type="UniPathway" id="UPA00031">
    <property type="reaction ID" value="UER00014"/>
</dbReference>
<evidence type="ECO:0000256" key="4">
    <source>
        <dbReference type="ARBA" id="ARBA00022605"/>
    </source>
</evidence>
<dbReference type="PIRSF" id="PIRSF000099">
    <property type="entry name" value="Histidinol_dh"/>
    <property type="match status" value="1"/>
</dbReference>
<dbReference type="InterPro" id="IPR001692">
    <property type="entry name" value="Histidinol_DH_CS"/>
</dbReference>
<dbReference type="PROSITE" id="PS00611">
    <property type="entry name" value="HISOL_DEHYDROGENASE"/>
    <property type="match status" value="1"/>
</dbReference>
<evidence type="ECO:0000256" key="11">
    <source>
        <dbReference type="HAMAP-Rule" id="MF_01024"/>
    </source>
</evidence>
<feature type="binding site" evidence="11 14">
    <location>
        <position position="139"/>
    </location>
    <ligand>
        <name>NAD(+)</name>
        <dbReference type="ChEBI" id="CHEBI:57540"/>
    </ligand>
</feature>
<dbReference type="FunFam" id="1.20.5.1300:FF:000002">
    <property type="entry name" value="Histidinol dehydrogenase, chloroplastic"/>
    <property type="match status" value="1"/>
</dbReference>
<reference evidence="18 19" key="1">
    <citation type="submission" date="2018-06" db="EMBL/GenBank/DDBJ databases">
        <title>Genomic Encyclopedia of Type Strains, Phase III (KMG-III): the genomes of soil and plant-associated and newly described type strains.</title>
        <authorList>
            <person name="Whitman W."/>
        </authorList>
    </citation>
    <scope>NUCLEOTIDE SEQUENCE [LARGE SCALE GENOMIC DNA]</scope>
    <source>
        <strain evidence="18 19">CECT 7646</strain>
    </source>
</reference>
<dbReference type="Gene3D" id="1.20.5.1300">
    <property type="match status" value="1"/>
</dbReference>
<dbReference type="HAMAP" id="MF_01024">
    <property type="entry name" value="HisD"/>
    <property type="match status" value="1"/>
</dbReference>
<dbReference type="CDD" id="cd06572">
    <property type="entry name" value="Histidinol_dh"/>
    <property type="match status" value="1"/>
</dbReference>
<evidence type="ECO:0000256" key="6">
    <source>
        <dbReference type="ARBA" id="ARBA00022833"/>
    </source>
</evidence>
<dbReference type="Gene3D" id="3.40.50.1980">
    <property type="entry name" value="Nitrogenase molybdenum iron protein domain"/>
    <property type="match status" value="2"/>
</dbReference>
<evidence type="ECO:0000313" key="18">
    <source>
        <dbReference type="EMBL" id="PYE78275.1"/>
    </source>
</evidence>
<organism evidence="18 19">
    <name type="scientific">Xylophilus ampelinus</name>
    <dbReference type="NCBI Taxonomy" id="54067"/>
    <lineage>
        <taxon>Bacteria</taxon>
        <taxon>Pseudomonadati</taxon>
        <taxon>Pseudomonadota</taxon>
        <taxon>Betaproteobacteria</taxon>
        <taxon>Burkholderiales</taxon>
        <taxon>Xylophilus</taxon>
    </lineage>
</organism>
<evidence type="ECO:0000256" key="12">
    <source>
        <dbReference type="PIRNR" id="PIRNR000099"/>
    </source>
</evidence>
<evidence type="ECO:0000256" key="10">
    <source>
        <dbReference type="ARBA" id="ARBA00049489"/>
    </source>
</evidence>
<name>A0A318SLY2_9BURK</name>
<keyword evidence="19" id="KW-1185">Reference proteome</keyword>
<feature type="binding site" evidence="11 15">
    <location>
        <position position="446"/>
    </location>
    <ligand>
        <name>substrate</name>
    </ligand>
</feature>
<gene>
    <name evidence="11" type="primary">hisD</name>
    <name evidence="18" type="ORF">DFQ15_10864</name>
</gene>
<protein>
    <recommendedName>
        <fullName evidence="3 11">Histidinol dehydrogenase</fullName>
        <shortName evidence="11">HDH</shortName>
        <ecNumber evidence="3 11">1.1.1.23</ecNumber>
    </recommendedName>
</protein>
<dbReference type="Pfam" id="PF00815">
    <property type="entry name" value="Histidinol_dh"/>
    <property type="match status" value="1"/>
</dbReference>
<feature type="binding site" evidence="11 14">
    <location>
        <position position="217"/>
    </location>
    <ligand>
        <name>NAD(+)</name>
        <dbReference type="ChEBI" id="CHEBI:57540"/>
    </ligand>
</feature>
<evidence type="ECO:0000256" key="8">
    <source>
        <dbReference type="ARBA" id="ARBA00023027"/>
    </source>
</evidence>
<comment type="cofactor">
    <cofactor evidence="11 16">
        <name>Zn(2+)</name>
        <dbReference type="ChEBI" id="CHEBI:29105"/>
    </cofactor>
    <text evidence="11 16">Binds 1 zinc ion per subunit.</text>
</comment>
<dbReference type="GO" id="GO:0000105">
    <property type="term" value="P:L-histidine biosynthetic process"/>
    <property type="evidence" value="ECO:0007669"/>
    <property type="project" value="UniProtKB-UniRule"/>
</dbReference>
<evidence type="ECO:0000256" key="17">
    <source>
        <dbReference type="RuleBase" id="RU004175"/>
    </source>
</evidence>
<dbReference type="EMBL" id="QJTC01000008">
    <property type="protein sequence ID" value="PYE78275.1"/>
    <property type="molecule type" value="Genomic_DNA"/>
</dbReference>
<proteinExistence type="inferred from homology"/>
<dbReference type="GO" id="GO:0004399">
    <property type="term" value="F:histidinol dehydrogenase activity"/>
    <property type="evidence" value="ECO:0007669"/>
    <property type="project" value="UniProtKB-UniRule"/>
</dbReference>
<comment type="caution">
    <text evidence="18">The sequence shown here is derived from an EMBL/GenBank/DDBJ whole genome shotgun (WGS) entry which is preliminary data.</text>
</comment>
<keyword evidence="8 11" id="KW-0520">NAD</keyword>
<feature type="active site" description="Proton acceptor" evidence="11 13">
    <location>
        <position position="353"/>
    </location>
</feature>
<dbReference type="NCBIfam" id="TIGR00069">
    <property type="entry name" value="hisD"/>
    <property type="match status" value="1"/>
</dbReference>
<evidence type="ECO:0000256" key="16">
    <source>
        <dbReference type="PIRSR" id="PIRSR000099-4"/>
    </source>
</evidence>
<evidence type="ECO:0000256" key="7">
    <source>
        <dbReference type="ARBA" id="ARBA00023002"/>
    </source>
</evidence>
<feature type="binding site" evidence="11 15">
    <location>
        <position position="354"/>
    </location>
    <ligand>
        <name>substrate</name>
    </ligand>
</feature>
<feature type="binding site" evidence="11 16">
    <location>
        <position position="288"/>
    </location>
    <ligand>
        <name>Zn(2+)</name>
        <dbReference type="ChEBI" id="CHEBI:29105"/>
    </ligand>
</feature>
<feature type="binding site" evidence="11 14">
    <location>
        <position position="240"/>
    </location>
    <ligand>
        <name>NAD(+)</name>
        <dbReference type="ChEBI" id="CHEBI:57540"/>
    </ligand>
</feature>
<comment type="catalytic activity">
    <reaction evidence="10 11">
        <text>L-histidinol + 2 NAD(+) + H2O = L-histidine + 2 NADH + 3 H(+)</text>
        <dbReference type="Rhea" id="RHEA:20641"/>
        <dbReference type="ChEBI" id="CHEBI:15377"/>
        <dbReference type="ChEBI" id="CHEBI:15378"/>
        <dbReference type="ChEBI" id="CHEBI:57540"/>
        <dbReference type="ChEBI" id="CHEBI:57595"/>
        <dbReference type="ChEBI" id="CHEBI:57699"/>
        <dbReference type="ChEBI" id="CHEBI:57945"/>
        <dbReference type="EC" id="1.1.1.23"/>
    </reaction>
</comment>
<evidence type="ECO:0000256" key="5">
    <source>
        <dbReference type="ARBA" id="ARBA00022723"/>
    </source>
</evidence>
<feature type="binding site" evidence="11 16">
    <location>
        <position position="387"/>
    </location>
    <ligand>
        <name>Zn(2+)</name>
        <dbReference type="ChEBI" id="CHEBI:29105"/>
    </ligand>
</feature>
<comment type="similarity">
    <text evidence="2 11 12 17">Belongs to the histidinol dehydrogenase family.</text>
</comment>
<dbReference type="PANTHER" id="PTHR21256:SF2">
    <property type="entry name" value="HISTIDINE BIOSYNTHESIS TRIFUNCTIONAL PROTEIN"/>
    <property type="match status" value="1"/>
</dbReference>
<dbReference type="AlphaFoldDB" id="A0A318SLY2"/>
<dbReference type="EC" id="1.1.1.23" evidence="3 11"/>
<evidence type="ECO:0000256" key="1">
    <source>
        <dbReference type="ARBA" id="ARBA00004940"/>
    </source>
</evidence>
<feature type="binding site" evidence="11 15">
    <location>
        <position position="288"/>
    </location>
    <ligand>
        <name>substrate</name>
    </ligand>
</feature>
<keyword evidence="5 11" id="KW-0479">Metal-binding</keyword>
<dbReference type="InterPro" id="IPR016161">
    <property type="entry name" value="Ald_DH/histidinol_DH"/>
</dbReference>
<feature type="binding site" evidence="11 15">
    <location>
        <position position="441"/>
    </location>
    <ligand>
        <name>substrate</name>
    </ligand>
</feature>
<comment type="function">
    <text evidence="11">Catalyzes the sequential NAD-dependent oxidations of L-histidinol to L-histidinaldehyde and then to L-histidine.</text>
</comment>
<evidence type="ECO:0000256" key="15">
    <source>
        <dbReference type="PIRSR" id="PIRSR000099-3"/>
    </source>
</evidence>
<dbReference type="GO" id="GO:0008270">
    <property type="term" value="F:zinc ion binding"/>
    <property type="evidence" value="ECO:0007669"/>
    <property type="project" value="UniProtKB-UniRule"/>
</dbReference>
<feature type="binding site" evidence="11 16">
    <location>
        <position position="446"/>
    </location>
    <ligand>
        <name>Zn(2+)</name>
        <dbReference type="ChEBI" id="CHEBI:29105"/>
    </ligand>
</feature>
<dbReference type="FunFam" id="3.40.50.1980:FF:000001">
    <property type="entry name" value="Histidinol dehydrogenase"/>
    <property type="match status" value="1"/>
</dbReference>
<feature type="active site" description="Proton acceptor" evidence="11 13">
    <location>
        <position position="354"/>
    </location>
</feature>
<comment type="pathway">
    <text evidence="1 11">Amino-acid biosynthesis; L-histidine biosynthesis; L-histidine from 5-phospho-alpha-D-ribose 1-diphosphate: step 9/9.</text>
</comment>
<sequence>MKFVARPQRLSTASATFDADFKARLHWSADTDAAIEQRVADILADVQKRGDAAVLEYTARFDGLSAPDMAALELTQADFKAAFDAIPQARRDALQAAARRVRSYHEAQKKAWGESWSYRDEDGTLLGQKVTPLDRVGIYVPGGKAAYPSSLLMNAIPAHVAGVQEIVMVVPTPVRGSVATGGAGDQAASARGERNELVLAAAYVAGVTRAFTIGGAQAVAALAYGTVTVPKVDKITGPGNAYVASAKKRVFGTVGIDMIAGPSEILVLADGSTPPDWVAMDLFSQAEHDELAQSILLCPDAAYIDAVQEAIDRLLPTLPRAGIIAKSLNGRGALILTRDMEEACAISNRIAPEHLEVSSRDPHRWEPLLRHAGAIFLGAYTSESLGDYCAGPNHVLPTSGTARFSSPLGVYDFQKRSSIIEVSEQGAQVLGTIAAELAYGEGLQAHARAAELRLKDVPPQRAQP</sequence>
<keyword evidence="9 11" id="KW-0368">Histidine biosynthesis</keyword>